<evidence type="ECO:0000313" key="8">
    <source>
        <dbReference type="Proteomes" id="UP000528432"/>
    </source>
</evidence>
<dbReference type="GeneID" id="70577708"/>
<sequence>MKDMGLFIDSLRNQRHDFMNDIQVLYGYMQINKYEEALRYLKKISKENENISNIYNLGDKFLGYILENNIKTMNKYGILLDIELEISSFNDIYFEKDFYKKRHLVNNIFNELKKNSEKIYVYLFEDELGKSLLISNNEEVKDELDWIEEWNNIQVDIEKFYIYRYKDNGEIGYRIIFEKK</sequence>
<evidence type="ECO:0000259" key="4">
    <source>
        <dbReference type="Pfam" id="PF14689"/>
    </source>
</evidence>
<organism evidence="6 7">
    <name type="scientific">Clostridium cochlearium</name>
    <dbReference type="NCBI Taxonomy" id="1494"/>
    <lineage>
        <taxon>Bacteria</taxon>
        <taxon>Bacillati</taxon>
        <taxon>Bacillota</taxon>
        <taxon>Clostridia</taxon>
        <taxon>Eubacteriales</taxon>
        <taxon>Clostridiaceae</taxon>
        <taxon>Clostridium</taxon>
    </lineage>
</organism>
<dbReference type="InterPro" id="IPR039506">
    <property type="entry name" value="SPOB_a"/>
</dbReference>
<dbReference type="Proteomes" id="UP000250223">
    <property type="component" value="Unassembled WGS sequence"/>
</dbReference>
<dbReference type="Proteomes" id="UP000528432">
    <property type="component" value="Unassembled WGS sequence"/>
</dbReference>
<reference evidence="6 7" key="1">
    <citation type="submission" date="2018-06" db="EMBL/GenBank/DDBJ databases">
        <authorList>
            <consortium name="Pathogen Informatics"/>
            <person name="Doyle S."/>
        </authorList>
    </citation>
    <scope>NUCLEOTIDE SEQUENCE [LARGE SCALE GENOMIC DNA]</scope>
    <source>
        <strain evidence="6 7">NCTC13028</strain>
    </source>
</reference>
<keyword evidence="1" id="KW-0597">Phosphoprotein</keyword>
<evidence type="ECO:0000313" key="6">
    <source>
        <dbReference type="EMBL" id="SQB34448.1"/>
    </source>
</evidence>
<dbReference type="SUPFAM" id="SSF55890">
    <property type="entry name" value="Sporulation response regulatory protein Spo0B"/>
    <property type="match status" value="1"/>
</dbReference>
<evidence type="ECO:0000313" key="7">
    <source>
        <dbReference type="Proteomes" id="UP000250223"/>
    </source>
</evidence>
<evidence type="ECO:0000256" key="1">
    <source>
        <dbReference type="ARBA" id="ARBA00022553"/>
    </source>
</evidence>
<dbReference type="EMBL" id="UAWC01000009">
    <property type="protein sequence ID" value="SQB34448.1"/>
    <property type="molecule type" value="Genomic_DNA"/>
</dbReference>
<protein>
    <submittedName>
        <fullName evidence="6">Signal transduction histidine kinase</fullName>
    </submittedName>
</protein>
<gene>
    <name evidence="5" type="ORF">HMJ28_05010</name>
    <name evidence="6" type="ORF">NCTC13028_01360</name>
</gene>
<dbReference type="AlphaFoldDB" id="A0A240AQJ8"/>
<evidence type="ECO:0000256" key="2">
    <source>
        <dbReference type="ARBA" id="ARBA00022679"/>
    </source>
</evidence>
<keyword evidence="3 6" id="KW-0418">Kinase</keyword>
<name>A0A240AQJ8_CLOCO</name>
<dbReference type="EMBL" id="JABFIF010000006">
    <property type="protein sequence ID" value="NOH15757.1"/>
    <property type="molecule type" value="Genomic_DNA"/>
</dbReference>
<reference evidence="5 8" key="2">
    <citation type="submission" date="2020-05" db="EMBL/GenBank/DDBJ databases">
        <title>Draft genome sequence of Clostridium cochlearium strain AGROS13 isolated from a sheep dairy farm in New Zealand.</title>
        <authorList>
            <person name="Gupta T.B."/>
            <person name="Jauregui R."/>
            <person name="Risson A.N."/>
            <person name="Brightwell G."/>
            <person name="Maclean P."/>
        </authorList>
    </citation>
    <scope>NUCLEOTIDE SEQUENCE [LARGE SCALE GENOMIC DNA]</scope>
    <source>
        <strain evidence="5 8">AGROS13</strain>
    </source>
</reference>
<dbReference type="Gene3D" id="1.10.287.130">
    <property type="match status" value="1"/>
</dbReference>
<evidence type="ECO:0000313" key="5">
    <source>
        <dbReference type="EMBL" id="NOH15757.1"/>
    </source>
</evidence>
<accession>A0A240AQJ8</accession>
<evidence type="ECO:0000256" key="3">
    <source>
        <dbReference type="ARBA" id="ARBA00022777"/>
    </source>
</evidence>
<proteinExistence type="predicted"/>
<dbReference type="InterPro" id="IPR016120">
    <property type="entry name" value="Sig_transdc_His_kin_SpoOB"/>
</dbReference>
<keyword evidence="2" id="KW-0808">Transferase</keyword>
<dbReference type="RefSeq" id="WP_095178076.1">
    <property type="nucleotide sequence ID" value="NZ_JABFIF010000006.1"/>
</dbReference>
<feature type="domain" description="SpoOB alpha-helical" evidence="4">
    <location>
        <begin position="8"/>
        <end position="57"/>
    </location>
</feature>
<dbReference type="Pfam" id="PF14689">
    <property type="entry name" value="SPOB_a"/>
    <property type="match status" value="1"/>
</dbReference>
<dbReference type="GO" id="GO:0000155">
    <property type="term" value="F:phosphorelay sensor kinase activity"/>
    <property type="evidence" value="ECO:0007669"/>
    <property type="project" value="InterPro"/>
</dbReference>